<feature type="transmembrane region" description="Helical" evidence="6">
    <location>
        <begin position="88"/>
        <end position="110"/>
    </location>
</feature>
<dbReference type="OrthoDB" id="444631at2759"/>
<feature type="transmembrane region" description="Helical" evidence="6">
    <location>
        <begin position="44"/>
        <end position="68"/>
    </location>
</feature>
<sequence length="354" mass="40024">MTDLQDFGPTLWVVNTIFIVLATFAVIARFGARRLRKLSLGADDWIICVALFWDWLLYGIFVGCRINGLGKHRETLSPEKVATFSELLYFFQIFYVLAPPTVKLALLFLYRRIFEHSSFLRIVDGMIVLISVWAIVMTFLAIFNCKPISAFWTTEGTCLNFKEFAIGYAIVNIISDFAVWLMPIPRVWNIQLPKPQKVALSLIFALGLFDCAAAMARLLLSMLVLGEYDSTWLYAKGYMWSIIEVSTGIVCTCLPTMRVLLKTAFGGAFARMFGMSSGKVSHQPSSGTPWSKTNEYYNDNGEARSVDVFSNAHRTNNVSELHDADWDTSSRRILVTEEVNIELRPVDQRSVKVA</sequence>
<dbReference type="Pfam" id="PF20684">
    <property type="entry name" value="Fung_rhodopsin"/>
    <property type="match status" value="1"/>
</dbReference>
<feature type="transmembrane region" description="Helical" evidence="6">
    <location>
        <begin position="238"/>
        <end position="261"/>
    </location>
</feature>
<dbReference type="PANTHER" id="PTHR33048:SF47">
    <property type="entry name" value="INTEGRAL MEMBRANE PROTEIN-RELATED"/>
    <property type="match status" value="1"/>
</dbReference>
<reference evidence="8" key="2">
    <citation type="journal article" date="2023" name="IMA Fungus">
        <title>Comparative genomic study of the Penicillium genus elucidates a diverse pangenome and 15 lateral gene transfer events.</title>
        <authorList>
            <person name="Petersen C."/>
            <person name="Sorensen T."/>
            <person name="Nielsen M.R."/>
            <person name="Sondergaard T.E."/>
            <person name="Sorensen J.L."/>
            <person name="Fitzpatrick D.A."/>
            <person name="Frisvad J.C."/>
            <person name="Nielsen K.L."/>
        </authorList>
    </citation>
    <scope>NUCLEOTIDE SEQUENCE</scope>
    <source>
        <strain evidence="8">IBT 17660</strain>
    </source>
</reference>
<accession>A0A9W9WJX8</accession>
<feature type="transmembrane region" description="Helical" evidence="6">
    <location>
        <begin position="122"/>
        <end position="144"/>
    </location>
</feature>
<evidence type="ECO:0000313" key="8">
    <source>
        <dbReference type="EMBL" id="KAJ5466367.1"/>
    </source>
</evidence>
<reference evidence="8" key="1">
    <citation type="submission" date="2022-12" db="EMBL/GenBank/DDBJ databases">
        <authorList>
            <person name="Petersen C."/>
        </authorList>
    </citation>
    <scope>NUCLEOTIDE SEQUENCE</scope>
    <source>
        <strain evidence="8">IBT 17660</strain>
    </source>
</reference>
<evidence type="ECO:0000256" key="4">
    <source>
        <dbReference type="ARBA" id="ARBA00023136"/>
    </source>
</evidence>
<comment type="subcellular location">
    <subcellularLocation>
        <location evidence="1">Membrane</location>
        <topology evidence="1">Multi-pass membrane protein</topology>
    </subcellularLocation>
</comment>
<evidence type="ECO:0000256" key="1">
    <source>
        <dbReference type="ARBA" id="ARBA00004141"/>
    </source>
</evidence>
<keyword evidence="2 6" id="KW-0812">Transmembrane</keyword>
<evidence type="ECO:0000259" key="7">
    <source>
        <dbReference type="Pfam" id="PF20684"/>
    </source>
</evidence>
<evidence type="ECO:0000313" key="9">
    <source>
        <dbReference type="Proteomes" id="UP001147760"/>
    </source>
</evidence>
<keyword evidence="9" id="KW-1185">Reference proteome</keyword>
<feature type="transmembrane region" description="Helical" evidence="6">
    <location>
        <begin position="12"/>
        <end position="32"/>
    </location>
</feature>
<name>A0A9W9WJX8_9EURO</name>
<dbReference type="EMBL" id="JAPWDO010000006">
    <property type="protein sequence ID" value="KAJ5466367.1"/>
    <property type="molecule type" value="Genomic_DNA"/>
</dbReference>
<organism evidence="8 9">
    <name type="scientific">Penicillium desertorum</name>
    <dbReference type="NCBI Taxonomy" id="1303715"/>
    <lineage>
        <taxon>Eukaryota</taxon>
        <taxon>Fungi</taxon>
        <taxon>Dikarya</taxon>
        <taxon>Ascomycota</taxon>
        <taxon>Pezizomycotina</taxon>
        <taxon>Eurotiomycetes</taxon>
        <taxon>Eurotiomycetidae</taxon>
        <taxon>Eurotiales</taxon>
        <taxon>Aspergillaceae</taxon>
        <taxon>Penicillium</taxon>
    </lineage>
</organism>
<proteinExistence type="inferred from homology"/>
<gene>
    <name evidence="8" type="ORF">N7530_010154</name>
</gene>
<dbReference type="GO" id="GO:0016020">
    <property type="term" value="C:membrane"/>
    <property type="evidence" value="ECO:0007669"/>
    <property type="project" value="UniProtKB-SubCell"/>
</dbReference>
<feature type="transmembrane region" description="Helical" evidence="6">
    <location>
        <begin position="164"/>
        <end position="182"/>
    </location>
</feature>
<dbReference type="PANTHER" id="PTHR33048">
    <property type="entry name" value="PTH11-LIKE INTEGRAL MEMBRANE PROTEIN (AFU_ORTHOLOGUE AFUA_5G11245)"/>
    <property type="match status" value="1"/>
</dbReference>
<feature type="transmembrane region" description="Helical" evidence="6">
    <location>
        <begin position="202"/>
        <end position="226"/>
    </location>
</feature>
<keyword evidence="3 6" id="KW-1133">Transmembrane helix</keyword>
<evidence type="ECO:0000256" key="5">
    <source>
        <dbReference type="ARBA" id="ARBA00038359"/>
    </source>
</evidence>
<protein>
    <recommendedName>
        <fullName evidence="7">Rhodopsin domain-containing protein</fullName>
    </recommendedName>
</protein>
<keyword evidence="4 6" id="KW-0472">Membrane</keyword>
<dbReference type="AlphaFoldDB" id="A0A9W9WJX8"/>
<comment type="similarity">
    <text evidence="5">Belongs to the SAT4 family.</text>
</comment>
<evidence type="ECO:0000256" key="2">
    <source>
        <dbReference type="ARBA" id="ARBA00022692"/>
    </source>
</evidence>
<dbReference type="InterPro" id="IPR049326">
    <property type="entry name" value="Rhodopsin_dom_fungi"/>
</dbReference>
<evidence type="ECO:0000256" key="6">
    <source>
        <dbReference type="SAM" id="Phobius"/>
    </source>
</evidence>
<dbReference type="Proteomes" id="UP001147760">
    <property type="component" value="Unassembled WGS sequence"/>
</dbReference>
<feature type="domain" description="Rhodopsin" evidence="7">
    <location>
        <begin position="28"/>
        <end position="262"/>
    </location>
</feature>
<comment type="caution">
    <text evidence="8">The sequence shown here is derived from an EMBL/GenBank/DDBJ whole genome shotgun (WGS) entry which is preliminary data.</text>
</comment>
<dbReference type="InterPro" id="IPR052337">
    <property type="entry name" value="SAT4-like"/>
</dbReference>
<evidence type="ECO:0000256" key="3">
    <source>
        <dbReference type="ARBA" id="ARBA00022989"/>
    </source>
</evidence>